<comment type="caution">
    <text evidence="3">The sequence shown here is derived from an EMBL/GenBank/DDBJ whole genome shotgun (WGS) entry which is preliminary data.</text>
</comment>
<dbReference type="AlphaFoldDB" id="A0A420HUG9"/>
<feature type="compositionally biased region" description="Low complexity" evidence="1">
    <location>
        <begin position="82"/>
        <end position="94"/>
    </location>
</feature>
<accession>A0A420HUG9</accession>
<dbReference type="Proteomes" id="UP000286134">
    <property type="component" value="Unassembled WGS sequence"/>
</dbReference>
<keyword evidence="2" id="KW-0732">Signal</keyword>
<feature type="compositionally biased region" description="Low complexity" evidence="1">
    <location>
        <begin position="153"/>
        <end position="182"/>
    </location>
</feature>
<protein>
    <submittedName>
        <fullName evidence="3">Uncharacterized protein</fullName>
    </submittedName>
</protein>
<dbReference type="OrthoDB" id="10641777at2759"/>
<feature type="signal peptide" evidence="2">
    <location>
        <begin position="1"/>
        <end position="21"/>
    </location>
</feature>
<organism evidence="3 4">
    <name type="scientific">Erysiphe neolycopersici</name>
    <dbReference type="NCBI Taxonomy" id="212602"/>
    <lineage>
        <taxon>Eukaryota</taxon>
        <taxon>Fungi</taxon>
        <taxon>Dikarya</taxon>
        <taxon>Ascomycota</taxon>
        <taxon>Pezizomycotina</taxon>
        <taxon>Leotiomycetes</taxon>
        <taxon>Erysiphales</taxon>
        <taxon>Erysiphaceae</taxon>
        <taxon>Erysiphe</taxon>
    </lineage>
</organism>
<evidence type="ECO:0000256" key="1">
    <source>
        <dbReference type="SAM" id="MobiDB-lite"/>
    </source>
</evidence>
<evidence type="ECO:0000256" key="2">
    <source>
        <dbReference type="SAM" id="SignalP"/>
    </source>
</evidence>
<sequence>MISPFLSLALLSNFYTANVIAQNAQSTTLYLEVGPNSTPMPAVAGQGQAGIMEAGSASASGSISVGLGTGTGMRMGEGKGMEMGMGSESSSNSTAKGQRPPSGAVAPLDVATDIPTPAVIQNPTFTTPVVVQTGNNVPKAAENGKSPTASLPAGMAGMSGESGMSKPGMSGMSGESGTTAGAGRNISQAEAAGSNPAAASMASWSHSIIDQYSAIIAAVLSGFLLCLL</sequence>
<name>A0A420HUG9_9PEZI</name>
<feature type="chain" id="PRO_5019286936" evidence="2">
    <location>
        <begin position="22"/>
        <end position="228"/>
    </location>
</feature>
<evidence type="ECO:0000313" key="3">
    <source>
        <dbReference type="EMBL" id="RKF61073.1"/>
    </source>
</evidence>
<evidence type="ECO:0000313" key="4">
    <source>
        <dbReference type="Proteomes" id="UP000286134"/>
    </source>
</evidence>
<dbReference type="EMBL" id="MCFK01004529">
    <property type="protein sequence ID" value="RKF61073.1"/>
    <property type="molecule type" value="Genomic_DNA"/>
</dbReference>
<feature type="region of interest" description="Disordered" evidence="1">
    <location>
        <begin position="136"/>
        <end position="182"/>
    </location>
</feature>
<gene>
    <name evidence="3" type="ORF">OnM2_045007</name>
</gene>
<dbReference type="STRING" id="212602.A0A420HUG9"/>
<reference evidence="3 4" key="1">
    <citation type="journal article" date="2018" name="BMC Genomics">
        <title>Comparative genome analyses reveal sequence features reflecting distinct modes of host-adaptation between dicot and monocot powdery mildew.</title>
        <authorList>
            <person name="Wu Y."/>
            <person name="Ma X."/>
            <person name="Pan Z."/>
            <person name="Kale S.D."/>
            <person name="Song Y."/>
            <person name="King H."/>
            <person name="Zhang Q."/>
            <person name="Presley C."/>
            <person name="Deng X."/>
            <person name="Wei C.I."/>
            <person name="Xiao S."/>
        </authorList>
    </citation>
    <scope>NUCLEOTIDE SEQUENCE [LARGE SCALE GENOMIC DNA]</scope>
    <source>
        <strain evidence="3">UMSG2</strain>
    </source>
</reference>
<proteinExistence type="predicted"/>
<keyword evidence="4" id="KW-1185">Reference proteome</keyword>
<feature type="region of interest" description="Disordered" evidence="1">
    <location>
        <begin position="82"/>
        <end position="104"/>
    </location>
</feature>